<comment type="caution">
    <text evidence="3">The sequence shown here is derived from an EMBL/GenBank/DDBJ whole genome shotgun (WGS) entry which is preliminary data.</text>
</comment>
<accession>A0A2I0R3Z1</accession>
<evidence type="ECO:0000313" key="3">
    <source>
        <dbReference type="EMBL" id="PKR81292.1"/>
    </source>
</evidence>
<dbReference type="Pfam" id="PF18962">
    <property type="entry name" value="Por_Secre_tail"/>
    <property type="match status" value="1"/>
</dbReference>
<organism evidence="3 4">
    <name type="scientific">Brumimicrobium salinarum</name>
    <dbReference type="NCBI Taxonomy" id="2058658"/>
    <lineage>
        <taxon>Bacteria</taxon>
        <taxon>Pseudomonadati</taxon>
        <taxon>Bacteroidota</taxon>
        <taxon>Flavobacteriia</taxon>
        <taxon>Flavobacteriales</taxon>
        <taxon>Crocinitomicaceae</taxon>
        <taxon>Brumimicrobium</taxon>
    </lineage>
</organism>
<dbReference type="AlphaFoldDB" id="A0A2I0R3Z1"/>
<gene>
    <name evidence="3" type="ORF">CW751_05585</name>
</gene>
<dbReference type="Proteomes" id="UP000236654">
    <property type="component" value="Unassembled WGS sequence"/>
</dbReference>
<dbReference type="NCBIfam" id="TIGR04183">
    <property type="entry name" value="Por_Secre_tail"/>
    <property type="match status" value="1"/>
</dbReference>
<evidence type="ECO:0000256" key="1">
    <source>
        <dbReference type="ARBA" id="ARBA00022729"/>
    </source>
</evidence>
<dbReference type="OrthoDB" id="1391570at2"/>
<evidence type="ECO:0000259" key="2">
    <source>
        <dbReference type="Pfam" id="PF18962"/>
    </source>
</evidence>
<dbReference type="InterPro" id="IPR026444">
    <property type="entry name" value="Secre_tail"/>
</dbReference>
<sequence>DTYAGAAANGCDSIVTTDLTINELPNVGVTLVNETITADLTGANYQWVDCNDDFTAITGETSEEFTAAENGRYAVIIDDGNCVDTSICVEINTVNLKQFKKDFEIQIYPNPTKGPLFIQLENYGDTSFELSLVDALGKIIHNEVFSSEEVKLDLSALRKGVYFVRLNSNNQVKVYRVVKH</sequence>
<evidence type="ECO:0000313" key="4">
    <source>
        <dbReference type="Proteomes" id="UP000236654"/>
    </source>
</evidence>
<dbReference type="EMBL" id="PJNI01000004">
    <property type="protein sequence ID" value="PKR81292.1"/>
    <property type="molecule type" value="Genomic_DNA"/>
</dbReference>
<protein>
    <recommendedName>
        <fullName evidence="2">Secretion system C-terminal sorting domain-containing protein</fullName>
    </recommendedName>
</protein>
<feature type="domain" description="Secretion system C-terminal sorting" evidence="2">
    <location>
        <begin position="107"/>
        <end position="176"/>
    </location>
</feature>
<proteinExistence type="predicted"/>
<keyword evidence="4" id="KW-1185">Reference proteome</keyword>
<dbReference type="RefSeq" id="WP_133122136.1">
    <property type="nucleotide sequence ID" value="NZ_PJNI01000004.1"/>
</dbReference>
<keyword evidence="1" id="KW-0732">Signal</keyword>
<name>A0A2I0R3Z1_9FLAO</name>
<feature type="non-terminal residue" evidence="3">
    <location>
        <position position="1"/>
    </location>
</feature>
<reference evidence="3 4" key="1">
    <citation type="submission" date="2017-12" db="EMBL/GenBank/DDBJ databases">
        <title>The draft genome sequence of Brumimicrobium saltpan LHR20.</title>
        <authorList>
            <person name="Do Z.-J."/>
            <person name="Luo H.-R."/>
        </authorList>
    </citation>
    <scope>NUCLEOTIDE SEQUENCE [LARGE SCALE GENOMIC DNA]</scope>
    <source>
        <strain evidence="3 4">LHR20</strain>
    </source>
</reference>